<dbReference type="Pfam" id="PF05746">
    <property type="entry name" value="DALR_1"/>
    <property type="match status" value="1"/>
</dbReference>
<dbReference type="GO" id="GO:0003677">
    <property type="term" value="F:DNA binding"/>
    <property type="evidence" value="ECO:0007669"/>
    <property type="project" value="InterPro"/>
</dbReference>
<sequence>MPEKIEELVRAALAQAVAAGDVPAFELDDCGIERPADTSHGEWTSTMALRSAKLAHCAPRKIADAVAAHMPADPVIDKVEVAGPGFINFYLSFAAKNAVLGQARAQGMDFARSNVGGGMKTQVEFVSANPVGPMHVGHGRWAALGDSLCRVMEHAGYDIQREFYINDHGSQMDVFGRSLSVRYLQLVEIMRERGISLDEAHELLEVDRVAFVDDEDGTAADTHPYMDAFNESLGGNAYGGGYIIDEAAHIVETDGDRWAEVPEDERVLTFREQGYQRMLDDIRTTCADARCTFDVWFSERTLYEKGEDGTSAVDRAFKKLDEMGYLYRKDDALWFRSTDLGDDKDRVLVKANGEYTYFASDVAYHWNKFERVDHVIDIWGADHHGYINRVRCVCDALGFPGRFEVLLGQLVNLLRSGKPVRMSKRRGTMITFRELLDEVGADAARYTLISRSSNQMIDFDIDAVKEKSQDNPVYYVQYAHARVCSILRRAAEVSVEEAEELGMEAVAARAIGDDVRYELLTDPTELALSRKISELTDLIAGCARDRAPFRLTHFAEELAGDFHSFYAACQVLPSEGHPVDPELSRARLAACDAVRSVLALVLSLVGVSAPQAM</sequence>
<keyword evidence="5 10" id="KW-0547">Nucleotide-binding</keyword>
<dbReference type="PROSITE" id="PS50937">
    <property type="entry name" value="HTH_MERR_2"/>
    <property type="match status" value="1"/>
</dbReference>
<dbReference type="Proteomes" id="UP000746751">
    <property type="component" value="Unassembled WGS sequence"/>
</dbReference>
<dbReference type="GO" id="GO:0006355">
    <property type="term" value="P:regulation of DNA-templated transcription"/>
    <property type="evidence" value="ECO:0007669"/>
    <property type="project" value="InterPro"/>
</dbReference>
<protein>
    <recommendedName>
        <fullName evidence="10">Arginine--tRNA ligase</fullName>
        <ecNumber evidence="10">6.1.1.19</ecNumber>
    </recommendedName>
    <alternativeName>
        <fullName evidence="10">Arginyl-tRNA synthetase</fullName>
        <shortName evidence="10">ArgRS</shortName>
    </alternativeName>
</protein>
<dbReference type="SUPFAM" id="SSF52374">
    <property type="entry name" value="Nucleotidylyl transferase"/>
    <property type="match status" value="1"/>
</dbReference>
<dbReference type="Gene3D" id="3.30.1360.70">
    <property type="entry name" value="Arginyl tRNA synthetase N-terminal domain"/>
    <property type="match status" value="1"/>
</dbReference>
<dbReference type="GO" id="GO:0004814">
    <property type="term" value="F:arginine-tRNA ligase activity"/>
    <property type="evidence" value="ECO:0007669"/>
    <property type="project" value="UniProtKB-UniRule"/>
</dbReference>
<dbReference type="InterPro" id="IPR036695">
    <property type="entry name" value="Arg-tRNA-synth_N_sf"/>
</dbReference>
<evidence type="ECO:0000256" key="2">
    <source>
        <dbReference type="ARBA" id="ARBA00005594"/>
    </source>
</evidence>
<keyword evidence="6 10" id="KW-0067">ATP-binding</keyword>
<reference evidence="13" key="1">
    <citation type="journal article" date="2021" name="PeerJ">
        <title>Extensive microbial diversity within the chicken gut microbiome revealed by metagenomics and culture.</title>
        <authorList>
            <person name="Gilroy R."/>
            <person name="Ravi A."/>
            <person name="Getino M."/>
            <person name="Pursley I."/>
            <person name="Horton D.L."/>
            <person name="Alikhan N.F."/>
            <person name="Baker D."/>
            <person name="Gharbi K."/>
            <person name="Hall N."/>
            <person name="Watson M."/>
            <person name="Adriaenssens E.M."/>
            <person name="Foster-Nyarko E."/>
            <person name="Jarju S."/>
            <person name="Secka A."/>
            <person name="Antonio M."/>
            <person name="Oren A."/>
            <person name="Chaudhuri R.R."/>
            <person name="La Ragione R."/>
            <person name="Hildebrand F."/>
            <person name="Pallen M.J."/>
        </authorList>
    </citation>
    <scope>NUCLEOTIDE SEQUENCE</scope>
    <source>
        <strain evidence="13">ChiGjej2B2-7701</strain>
    </source>
</reference>
<dbReference type="SMART" id="SM00836">
    <property type="entry name" value="DALR_1"/>
    <property type="match status" value="1"/>
</dbReference>
<dbReference type="EC" id="6.1.1.19" evidence="10"/>
<evidence type="ECO:0000256" key="6">
    <source>
        <dbReference type="ARBA" id="ARBA00022840"/>
    </source>
</evidence>
<comment type="catalytic activity">
    <reaction evidence="9 10">
        <text>tRNA(Arg) + L-arginine + ATP = L-arginyl-tRNA(Arg) + AMP + diphosphate</text>
        <dbReference type="Rhea" id="RHEA:20301"/>
        <dbReference type="Rhea" id="RHEA-COMP:9658"/>
        <dbReference type="Rhea" id="RHEA-COMP:9673"/>
        <dbReference type="ChEBI" id="CHEBI:30616"/>
        <dbReference type="ChEBI" id="CHEBI:32682"/>
        <dbReference type="ChEBI" id="CHEBI:33019"/>
        <dbReference type="ChEBI" id="CHEBI:78442"/>
        <dbReference type="ChEBI" id="CHEBI:78513"/>
        <dbReference type="ChEBI" id="CHEBI:456215"/>
        <dbReference type="EC" id="6.1.1.19"/>
    </reaction>
</comment>
<dbReference type="HAMAP" id="MF_00123">
    <property type="entry name" value="Arg_tRNA_synth"/>
    <property type="match status" value="1"/>
</dbReference>
<dbReference type="SMART" id="SM01016">
    <property type="entry name" value="Arg_tRNA_synt_N"/>
    <property type="match status" value="1"/>
</dbReference>
<dbReference type="InterPro" id="IPR001278">
    <property type="entry name" value="Arg-tRNA-ligase"/>
</dbReference>
<dbReference type="AlphaFoldDB" id="A0A921IMU5"/>
<dbReference type="FunFam" id="1.10.730.10:FF:000008">
    <property type="entry name" value="Arginine--tRNA ligase"/>
    <property type="match status" value="1"/>
</dbReference>
<dbReference type="GO" id="GO:0005737">
    <property type="term" value="C:cytoplasm"/>
    <property type="evidence" value="ECO:0007669"/>
    <property type="project" value="UniProtKB-SubCell"/>
</dbReference>
<evidence type="ECO:0000256" key="8">
    <source>
        <dbReference type="ARBA" id="ARBA00023146"/>
    </source>
</evidence>
<accession>A0A921IMU5</accession>
<evidence type="ECO:0000256" key="4">
    <source>
        <dbReference type="ARBA" id="ARBA00022598"/>
    </source>
</evidence>
<dbReference type="PANTHER" id="PTHR11956:SF5">
    <property type="entry name" value="ARGININE--TRNA LIGASE, CYTOPLASMIC"/>
    <property type="match status" value="1"/>
</dbReference>
<dbReference type="InterPro" id="IPR008909">
    <property type="entry name" value="DALR_anticod-bd"/>
</dbReference>
<evidence type="ECO:0000313" key="14">
    <source>
        <dbReference type="Proteomes" id="UP000746751"/>
    </source>
</evidence>
<name>A0A921IMU5_9ACTN</name>
<keyword evidence="3 10" id="KW-0963">Cytoplasm</keyword>
<dbReference type="InterPro" id="IPR014729">
    <property type="entry name" value="Rossmann-like_a/b/a_fold"/>
</dbReference>
<dbReference type="InterPro" id="IPR035684">
    <property type="entry name" value="ArgRS_core"/>
</dbReference>
<dbReference type="PRINTS" id="PR01038">
    <property type="entry name" value="TRNASYNTHARG"/>
</dbReference>
<comment type="caution">
    <text evidence="13">The sequence shown here is derived from an EMBL/GenBank/DDBJ whole genome shotgun (WGS) entry which is preliminary data.</text>
</comment>
<dbReference type="GO" id="GO:0005524">
    <property type="term" value="F:ATP binding"/>
    <property type="evidence" value="ECO:0007669"/>
    <property type="project" value="UniProtKB-UniRule"/>
</dbReference>
<dbReference type="SUPFAM" id="SSF55190">
    <property type="entry name" value="Arginyl-tRNA synthetase (ArgRS), N-terminal 'additional' domain"/>
    <property type="match status" value="1"/>
</dbReference>
<dbReference type="CDD" id="cd00671">
    <property type="entry name" value="ArgRS_core"/>
    <property type="match status" value="1"/>
</dbReference>
<keyword evidence="8 10" id="KW-0030">Aminoacyl-tRNA synthetase</keyword>
<dbReference type="EMBL" id="DYVF01000004">
    <property type="protein sequence ID" value="HJG29882.1"/>
    <property type="molecule type" value="Genomic_DNA"/>
</dbReference>
<dbReference type="GO" id="GO:0006420">
    <property type="term" value="P:arginyl-tRNA aminoacylation"/>
    <property type="evidence" value="ECO:0007669"/>
    <property type="project" value="UniProtKB-UniRule"/>
</dbReference>
<dbReference type="SUPFAM" id="SSF47323">
    <property type="entry name" value="Anticodon-binding domain of a subclass of class I aminoacyl-tRNA synthetases"/>
    <property type="match status" value="1"/>
</dbReference>
<dbReference type="PANTHER" id="PTHR11956">
    <property type="entry name" value="ARGINYL-TRNA SYNTHETASE"/>
    <property type="match status" value="1"/>
</dbReference>
<evidence type="ECO:0000256" key="3">
    <source>
        <dbReference type="ARBA" id="ARBA00022490"/>
    </source>
</evidence>
<keyword evidence="4 10" id="KW-0436">Ligase</keyword>
<evidence type="ECO:0000256" key="10">
    <source>
        <dbReference type="HAMAP-Rule" id="MF_00123"/>
    </source>
</evidence>
<dbReference type="InterPro" id="IPR005148">
    <property type="entry name" value="Arg-tRNA-synth_N"/>
</dbReference>
<dbReference type="Pfam" id="PF03485">
    <property type="entry name" value="Arg_tRNA_synt_N"/>
    <property type="match status" value="1"/>
</dbReference>
<comment type="subunit">
    <text evidence="10">Monomer.</text>
</comment>
<feature type="short sequence motif" description="'HIGH' region" evidence="10">
    <location>
        <begin position="128"/>
        <end position="138"/>
    </location>
</feature>
<evidence type="ECO:0000256" key="7">
    <source>
        <dbReference type="ARBA" id="ARBA00022917"/>
    </source>
</evidence>
<evidence type="ECO:0000256" key="1">
    <source>
        <dbReference type="ARBA" id="ARBA00004496"/>
    </source>
</evidence>
<organism evidence="13 14">
    <name type="scientific">Collinsella ihumii</name>
    <dbReference type="NCBI Taxonomy" id="1720204"/>
    <lineage>
        <taxon>Bacteria</taxon>
        <taxon>Bacillati</taxon>
        <taxon>Actinomycetota</taxon>
        <taxon>Coriobacteriia</taxon>
        <taxon>Coriobacteriales</taxon>
        <taxon>Coriobacteriaceae</taxon>
        <taxon>Collinsella</taxon>
    </lineage>
</organism>
<comment type="similarity">
    <text evidence="2 10 11">Belongs to the class-I aminoacyl-tRNA synthetase family.</text>
</comment>
<comment type="subcellular location">
    <subcellularLocation>
        <location evidence="1 10">Cytoplasm</location>
    </subcellularLocation>
</comment>
<proteinExistence type="inferred from homology"/>
<dbReference type="Pfam" id="PF00750">
    <property type="entry name" value="tRNA-synt_1d"/>
    <property type="match status" value="2"/>
</dbReference>
<feature type="domain" description="HTH merR-type" evidence="12">
    <location>
        <begin position="181"/>
        <end position="206"/>
    </location>
</feature>
<evidence type="ECO:0000256" key="11">
    <source>
        <dbReference type="RuleBase" id="RU363038"/>
    </source>
</evidence>
<evidence type="ECO:0000256" key="5">
    <source>
        <dbReference type="ARBA" id="ARBA00022741"/>
    </source>
</evidence>
<reference evidence="13" key="2">
    <citation type="submission" date="2021-09" db="EMBL/GenBank/DDBJ databases">
        <authorList>
            <person name="Gilroy R."/>
        </authorList>
    </citation>
    <scope>NUCLEOTIDE SEQUENCE</scope>
    <source>
        <strain evidence="13">ChiGjej2B2-7701</strain>
    </source>
</reference>
<dbReference type="InterPro" id="IPR000551">
    <property type="entry name" value="MerR-type_HTH_dom"/>
</dbReference>
<evidence type="ECO:0000256" key="9">
    <source>
        <dbReference type="ARBA" id="ARBA00049339"/>
    </source>
</evidence>
<evidence type="ECO:0000259" key="12">
    <source>
        <dbReference type="PROSITE" id="PS50937"/>
    </source>
</evidence>
<evidence type="ECO:0000313" key="13">
    <source>
        <dbReference type="EMBL" id="HJG29882.1"/>
    </source>
</evidence>
<dbReference type="Gene3D" id="3.40.50.620">
    <property type="entry name" value="HUPs"/>
    <property type="match status" value="1"/>
</dbReference>
<keyword evidence="7 10" id="KW-0648">Protein biosynthesis</keyword>
<dbReference type="Gene3D" id="1.10.730.10">
    <property type="entry name" value="Isoleucyl-tRNA Synthetase, Domain 1"/>
    <property type="match status" value="1"/>
</dbReference>
<dbReference type="InterPro" id="IPR009080">
    <property type="entry name" value="tRNAsynth_Ia_anticodon-bd"/>
</dbReference>
<gene>
    <name evidence="10" type="primary">argS</name>
    <name evidence="13" type="ORF">K8U80_00635</name>
</gene>